<feature type="region of interest" description="Disordered" evidence="1">
    <location>
        <begin position="1"/>
        <end position="67"/>
    </location>
</feature>
<sequence length="67" mass="7052">MTQRNKDNTGPHGGGPGSSHQGGSHGEKTRQNRKPEAGEPTSGERSQISGGGGERDRHHTHDRATKG</sequence>
<evidence type="ECO:0000256" key="1">
    <source>
        <dbReference type="SAM" id="MobiDB-lite"/>
    </source>
</evidence>
<keyword evidence="3" id="KW-1185">Reference proteome</keyword>
<dbReference type="EMBL" id="SACL01000005">
    <property type="protein sequence ID" value="RVT95790.1"/>
    <property type="molecule type" value="Genomic_DNA"/>
</dbReference>
<dbReference type="RefSeq" id="WP_127788651.1">
    <property type="nucleotide sequence ID" value="NZ_SACL01000005.1"/>
</dbReference>
<dbReference type="AlphaFoldDB" id="A0A437MDV3"/>
<dbReference type="OrthoDB" id="7205490at2"/>
<feature type="compositionally biased region" description="Basic and acidic residues" evidence="1">
    <location>
        <begin position="53"/>
        <end position="67"/>
    </location>
</feature>
<comment type="caution">
    <text evidence="2">The sequence shown here is derived from an EMBL/GenBank/DDBJ whole genome shotgun (WGS) entry which is preliminary data.</text>
</comment>
<evidence type="ECO:0000313" key="3">
    <source>
        <dbReference type="Proteomes" id="UP000282957"/>
    </source>
</evidence>
<gene>
    <name evidence="2" type="ORF">EOD42_16510</name>
</gene>
<proteinExistence type="predicted"/>
<name>A0A437MDV3_9PROT</name>
<organism evidence="2 3">
    <name type="scientific">Rhodovarius crocodyli</name>
    <dbReference type="NCBI Taxonomy" id="1979269"/>
    <lineage>
        <taxon>Bacteria</taxon>
        <taxon>Pseudomonadati</taxon>
        <taxon>Pseudomonadota</taxon>
        <taxon>Alphaproteobacteria</taxon>
        <taxon>Acetobacterales</taxon>
        <taxon>Roseomonadaceae</taxon>
        <taxon>Rhodovarius</taxon>
    </lineage>
</organism>
<dbReference type="Proteomes" id="UP000282957">
    <property type="component" value="Unassembled WGS sequence"/>
</dbReference>
<evidence type="ECO:0000313" key="2">
    <source>
        <dbReference type="EMBL" id="RVT95790.1"/>
    </source>
</evidence>
<reference evidence="2 3" key="1">
    <citation type="submission" date="2019-01" db="EMBL/GenBank/DDBJ databases">
        <authorList>
            <person name="Chen W.-M."/>
        </authorList>
    </citation>
    <scope>NUCLEOTIDE SEQUENCE [LARGE SCALE GENOMIC DNA]</scope>
    <source>
        <strain evidence="2 3">CCP-6</strain>
    </source>
</reference>
<accession>A0A437MDV3</accession>
<protein>
    <submittedName>
        <fullName evidence="2">Uncharacterized protein</fullName>
    </submittedName>
</protein>
<feature type="compositionally biased region" description="Basic and acidic residues" evidence="1">
    <location>
        <begin position="25"/>
        <end position="37"/>
    </location>
</feature>